<dbReference type="InterPro" id="IPR001544">
    <property type="entry name" value="Aminotrans_IV"/>
</dbReference>
<dbReference type="SUPFAM" id="SSF56752">
    <property type="entry name" value="D-aminoacid aminotransferase-like PLP-dependent enzymes"/>
    <property type="match status" value="1"/>
</dbReference>
<dbReference type="Proteomes" id="UP000221734">
    <property type="component" value="Chromosome Kuenenia_stuttgartiensis_MBR1"/>
</dbReference>
<dbReference type="Gene3D" id="3.30.470.10">
    <property type="match status" value="1"/>
</dbReference>
<dbReference type="KEGG" id="kst:KSMBR1_0536"/>
<proteinExistence type="inferred from homology"/>
<dbReference type="OrthoDB" id="9805628at2"/>
<dbReference type="RefSeq" id="WP_157820337.1">
    <property type="nucleotide sequence ID" value="NZ_LT934425.1"/>
</dbReference>
<dbReference type="PANTHER" id="PTHR42743:SF5">
    <property type="entry name" value="AMINODEOXYCHORISMATE LYASE"/>
    <property type="match status" value="1"/>
</dbReference>
<dbReference type="PANTHER" id="PTHR42743">
    <property type="entry name" value="AMINO-ACID AMINOTRANSFERASE"/>
    <property type="match status" value="1"/>
</dbReference>
<evidence type="ECO:0000313" key="2">
    <source>
        <dbReference type="EMBL" id="SOH03050.1"/>
    </source>
</evidence>
<dbReference type="InterPro" id="IPR043132">
    <property type="entry name" value="BCAT-like_C"/>
</dbReference>
<gene>
    <name evidence="2" type="primary">ilvE_2</name>
    <name evidence="2" type="ORF">KSMBR1_0536</name>
</gene>
<comment type="similarity">
    <text evidence="1">Belongs to the class-IV pyridoxal-phosphate-dependent aminotransferase family.</text>
</comment>
<organism evidence="2 3">
    <name type="scientific">Kuenenia stuttgartiensis</name>
    <dbReference type="NCBI Taxonomy" id="174633"/>
    <lineage>
        <taxon>Bacteria</taxon>
        <taxon>Pseudomonadati</taxon>
        <taxon>Planctomycetota</taxon>
        <taxon>Candidatus Brocadiia</taxon>
        <taxon>Candidatus Brocadiales</taxon>
        <taxon>Candidatus Brocadiaceae</taxon>
        <taxon>Candidatus Kuenenia</taxon>
    </lineage>
</organism>
<evidence type="ECO:0000256" key="1">
    <source>
        <dbReference type="ARBA" id="ARBA00009320"/>
    </source>
</evidence>
<reference evidence="3" key="1">
    <citation type="submission" date="2017-10" db="EMBL/GenBank/DDBJ databases">
        <authorList>
            <person name="Frank J."/>
        </authorList>
    </citation>
    <scope>NUCLEOTIDE SEQUENCE [LARGE SCALE GENOMIC DNA]</scope>
</reference>
<accession>A0A2C9CBH8</accession>
<protein>
    <recommendedName>
        <fullName evidence="4">Branched-chain-amino-acid transaminase</fullName>
    </recommendedName>
</protein>
<name>A0A2C9CBH8_KUEST</name>
<dbReference type="GO" id="GO:0046394">
    <property type="term" value="P:carboxylic acid biosynthetic process"/>
    <property type="evidence" value="ECO:0007669"/>
    <property type="project" value="UniProtKB-ARBA"/>
</dbReference>
<dbReference type="InterPro" id="IPR050571">
    <property type="entry name" value="Class-IV_PLP-Dep_Aminotrnsfr"/>
</dbReference>
<dbReference type="InterPro" id="IPR036038">
    <property type="entry name" value="Aminotransferase-like"/>
</dbReference>
<dbReference type="InterPro" id="IPR043131">
    <property type="entry name" value="BCAT-like_N"/>
</dbReference>
<dbReference type="AlphaFoldDB" id="A0A2C9CBH8"/>
<sequence>MVKLQQPKFVYMGGKLRLWDEASLHIGCEAVNRGLNVFEGIKGYWQNDGRFGVVRLSHHYERLCRSARLLHIPFNHTYEEYCSAIYELLGELLGPDRDMWARTTLFVTEGYWGENTVADLAVTAYHMDKRIPEPINLGVSTWQRSSDVSLPARIKTSTNYQVARLARIEGKALGCQDMVLLNQWGRVAEATTSCVLIVREGVIYTPHATEGALESITIDIVEAIAHSEGIKFVRRPIDRTELLVADEIALCGTLAEITLVKSIEGLPLNKKSDILVRLQNQYFQIVRGLSSHPFVGLTFVPVKCPV</sequence>
<dbReference type="EMBL" id="LT934425">
    <property type="protein sequence ID" value="SOH03050.1"/>
    <property type="molecule type" value="Genomic_DNA"/>
</dbReference>
<evidence type="ECO:0000313" key="3">
    <source>
        <dbReference type="Proteomes" id="UP000221734"/>
    </source>
</evidence>
<evidence type="ECO:0008006" key="4">
    <source>
        <dbReference type="Google" id="ProtNLM"/>
    </source>
</evidence>
<dbReference type="GO" id="GO:0003824">
    <property type="term" value="F:catalytic activity"/>
    <property type="evidence" value="ECO:0007669"/>
    <property type="project" value="InterPro"/>
</dbReference>
<dbReference type="Gene3D" id="3.20.10.10">
    <property type="entry name" value="D-amino Acid Aminotransferase, subunit A, domain 2"/>
    <property type="match status" value="1"/>
</dbReference>
<dbReference type="Pfam" id="PF01063">
    <property type="entry name" value="Aminotran_4"/>
    <property type="match status" value="1"/>
</dbReference>
<keyword evidence="3" id="KW-1185">Reference proteome</keyword>